<name>J9GZ28_9ZZZZ</name>
<dbReference type="GO" id="GO:0003697">
    <property type="term" value="F:single-stranded DNA binding"/>
    <property type="evidence" value="ECO:0007669"/>
    <property type="project" value="InterPro"/>
</dbReference>
<sequence>MEFTHQHILDLFNRYNSICFGGELPVPAIAIGNAQKSLGRYSCKIKVQPGGKVVPYNHRITISSYYDFTEDILIDTVLHEMIHYYIMFKQLKDSSPHGKIFRSMMAQINAQLGRQISISVKNIKKVDDEMPKRRFLCVVHFSNDKIGVAAVAQTRLFTFEKELRRCYKLEKVNWYGSCDAYFNKYPVVRTPKVYEVGNLDAFHKALENCVPLVNDGHRIYPEPCQ</sequence>
<dbReference type="GO" id="GO:0005634">
    <property type="term" value="C:nucleus"/>
    <property type="evidence" value="ECO:0007669"/>
    <property type="project" value="TreeGrafter"/>
</dbReference>
<dbReference type="GO" id="GO:0004222">
    <property type="term" value="F:metalloendopeptidase activity"/>
    <property type="evidence" value="ECO:0007669"/>
    <property type="project" value="InterPro"/>
</dbReference>
<comment type="caution">
    <text evidence="2">The sequence shown here is derived from an EMBL/GenBank/DDBJ whole genome shotgun (WGS) entry which is preliminary data.</text>
</comment>
<feature type="domain" description="SprT-like" evidence="1">
    <location>
        <begin position="10"/>
        <end position="120"/>
    </location>
</feature>
<gene>
    <name evidence="2" type="ORF">EVA_05753</name>
</gene>
<reference evidence="2" key="1">
    <citation type="journal article" date="2012" name="PLoS ONE">
        <title>Gene sets for utilization of primary and secondary nutrition supplies in the distal gut of endangered iberian lynx.</title>
        <authorList>
            <person name="Alcaide M."/>
            <person name="Messina E."/>
            <person name="Richter M."/>
            <person name="Bargiela R."/>
            <person name="Peplies J."/>
            <person name="Huws S.A."/>
            <person name="Newbold C.J."/>
            <person name="Golyshin P.N."/>
            <person name="Simon M.A."/>
            <person name="Lopez G."/>
            <person name="Yakimov M.M."/>
            <person name="Ferrer M."/>
        </authorList>
    </citation>
    <scope>NUCLEOTIDE SEQUENCE</scope>
</reference>
<dbReference type="InterPro" id="IPR006640">
    <property type="entry name" value="SprT-like_domain"/>
</dbReference>
<evidence type="ECO:0000313" key="2">
    <source>
        <dbReference type="EMBL" id="EJX06140.1"/>
    </source>
</evidence>
<dbReference type="EMBL" id="AMCI01001249">
    <property type="protein sequence ID" value="EJX06140.1"/>
    <property type="molecule type" value="Genomic_DNA"/>
</dbReference>
<dbReference type="PANTHER" id="PTHR21220">
    <property type="entry name" value="DNA-DEPENDENT METALLOPROTEASE SPRTN"/>
    <property type="match status" value="1"/>
</dbReference>
<organism evidence="2">
    <name type="scientific">gut metagenome</name>
    <dbReference type="NCBI Taxonomy" id="749906"/>
    <lineage>
        <taxon>unclassified sequences</taxon>
        <taxon>metagenomes</taxon>
        <taxon>organismal metagenomes</taxon>
    </lineage>
</organism>
<dbReference type="GO" id="GO:0031593">
    <property type="term" value="F:polyubiquitin modification-dependent protein binding"/>
    <property type="evidence" value="ECO:0007669"/>
    <property type="project" value="TreeGrafter"/>
</dbReference>
<dbReference type="Pfam" id="PF10263">
    <property type="entry name" value="SprT-like"/>
    <property type="match status" value="1"/>
</dbReference>
<protein>
    <recommendedName>
        <fullName evidence="1">SprT-like domain-containing protein</fullName>
    </recommendedName>
</protein>
<proteinExistence type="predicted"/>
<accession>J9GZ28</accession>
<dbReference type="PANTHER" id="PTHR21220:SF0">
    <property type="entry name" value="DNA-DEPENDENT METALLOPROTEASE SPRTN"/>
    <property type="match status" value="1"/>
</dbReference>
<dbReference type="InterPro" id="IPR044245">
    <property type="entry name" value="Spartan"/>
</dbReference>
<evidence type="ECO:0000259" key="1">
    <source>
        <dbReference type="Pfam" id="PF10263"/>
    </source>
</evidence>
<dbReference type="GO" id="GO:0006974">
    <property type="term" value="P:DNA damage response"/>
    <property type="evidence" value="ECO:0007669"/>
    <property type="project" value="InterPro"/>
</dbReference>
<dbReference type="AlphaFoldDB" id="J9GZ28"/>